<evidence type="ECO:0000256" key="2">
    <source>
        <dbReference type="SAM" id="MobiDB-lite"/>
    </source>
</evidence>
<gene>
    <name evidence="3" type="ORF">FSB_LOCUS49770</name>
</gene>
<feature type="region of interest" description="Disordered" evidence="2">
    <location>
        <begin position="282"/>
        <end position="303"/>
    </location>
</feature>
<feature type="region of interest" description="Disordered" evidence="2">
    <location>
        <begin position="639"/>
        <end position="717"/>
    </location>
</feature>
<protein>
    <submittedName>
        <fullName evidence="3">Uncharacterized protein</fullName>
    </submittedName>
</protein>
<name>A0A2N9IBU2_FAGSY</name>
<evidence type="ECO:0000256" key="1">
    <source>
        <dbReference type="SAM" id="Coils"/>
    </source>
</evidence>
<dbReference type="AlphaFoldDB" id="A0A2N9IBU2"/>
<evidence type="ECO:0000313" key="3">
    <source>
        <dbReference type="EMBL" id="SPD21888.1"/>
    </source>
</evidence>
<feature type="compositionally biased region" description="Low complexity" evidence="2">
    <location>
        <begin position="639"/>
        <end position="651"/>
    </location>
</feature>
<feature type="compositionally biased region" description="Basic and acidic residues" evidence="2">
    <location>
        <begin position="283"/>
        <end position="299"/>
    </location>
</feature>
<sequence length="717" mass="77580">MASAHRLAHLVNSDESMRRFRAKYLVPDNVKLRYFSSENLPPLNGDEILVSVMSVVEGGVRFPLHPLLIDFLQTVNGCPDQMSVNVFRLVMGVVALNRLLGTNLRVRDILHVYSYVCPKSDSDTSCSLKAKKVNNKLVTAMPSSNKGFDNDWLVVSGNWYAGSSRCRNMFGRPDPTRLHVPATAANLEDIQKVLQSNICVDRFGHPRAASILLGYSPLVGNFLEGPTILRAQETPVEPSVLYVAQPATAAQTDDLPEFVPVGEVSEMAPPVDVFEILSKRKKEASSSKGKEKEKGKETVAPEVPPRRSRRIIYDAHPPAPPTIQAEMSSAAASEQAALPLIEEEIESVHGEGLVRRSKKPKLTTEPTVLLGSSEAPEVWAPKMTVAGDPITTAHTVFETTDVEFSARVAQAITRASCLPGDSQIWDNMSSGKIFRHISRSLVMAAQGVHAAESRIAGLHLASTEKEERISGLLKTIKDKETEHEKALSSMMRDAADNLGKVEKKLLGSVKKMKEAEEKAKSESDQRIKVEAELEDMKLQLTLMDSRITEARAIGLREGKADGEQKILDEVARNSWSWENTPLPFPNADLKASDDEGEEEKGGQGDEDEVLIIDGADSAPTPLPAAGSSTPYVMVRADSTPAPAPPVDSSAPLITAPVDLTPAPAPTVDSSAPLITAPVDPTPTHTEDSSILDDPTPIISAPIDSTRVAAEDPQAPSN</sequence>
<proteinExistence type="predicted"/>
<feature type="region of interest" description="Disordered" evidence="2">
    <location>
        <begin position="576"/>
        <end position="606"/>
    </location>
</feature>
<reference evidence="3" key="1">
    <citation type="submission" date="2018-02" db="EMBL/GenBank/DDBJ databases">
        <authorList>
            <person name="Cohen D.B."/>
            <person name="Kent A.D."/>
        </authorList>
    </citation>
    <scope>NUCLEOTIDE SEQUENCE</scope>
</reference>
<dbReference type="EMBL" id="OIVN01005314">
    <property type="protein sequence ID" value="SPD21888.1"/>
    <property type="molecule type" value="Genomic_DNA"/>
</dbReference>
<feature type="compositionally biased region" description="Acidic residues" evidence="2">
    <location>
        <begin position="594"/>
        <end position="606"/>
    </location>
</feature>
<keyword evidence="1" id="KW-0175">Coiled coil</keyword>
<feature type="coiled-coil region" evidence="1">
    <location>
        <begin position="512"/>
        <end position="539"/>
    </location>
</feature>
<organism evidence="3">
    <name type="scientific">Fagus sylvatica</name>
    <name type="common">Beechnut</name>
    <dbReference type="NCBI Taxonomy" id="28930"/>
    <lineage>
        <taxon>Eukaryota</taxon>
        <taxon>Viridiplantae</taxon>
        <taxon>Streptophyta</taxon>
        <taxon>Embryophyta</taxon>
        <taxon>Tracheophyta</taxon>
        <taxon>Spermatophyta</taxon>
        <taxon>Magnoliopsida</taxon>
        <taxon>eudicotyledons</taxon>
        <taxon>Gunneridae</taxon>
        <taxon>Pentapetalae</taxon>
        <taxon>rosids</taxon>
        <taxon>fabids</taxon>
        <taxon>Fagales</taxon>
        <taxon>Fagaceae</taxon>
        <taxon>Fagus</taxon>
    </lineage>
</organism>
<accession>A0A2N9IBU2</accession>